<dbReference type="KEGG" id="gog:C1280_22580"/>
<dbReference type="GO" id="GO:0016989">
    <property type="term" value="F:sigma factor antagonist activity"/>
    <property type="evidence" value="ECO:0007669"/>
    <property type="project" value="TreeGrafter"/>
</dbReference>
<keyword evidence="1" id="KW-1133">Transmembrane helix</keyword>
<dbReference type="InterPro" id="IPR051474">
    <property type="entry name" value="Anti-sigma-K/W_factor"/>
</dbReference>
<name>A0A2Z3H0G5_9BACT</name>
<dbReference type="InterPro" id="IPR018764">
    <property type="entry name" value="RskA_C"/>
</dbReference>
<keyword evidence="1" id="KW-0472">Membrane</keyword>
<keyword evidence="4" id="KW-1185">Reference proteome</keyword>
<dbReference type="Proteomes" id="UP000245802">
    <property type="component" value="Chromosome"/>
</dbReference>
<keyword evidence="1" id="KW-0812">Transmembrane</keyword>
<dbReference type="Pfam" id="PF10099">
    <property type="entry name" value="RskA_C"/>
    <property type="match status" value="1"/>
</dbReference>
<dbReference type="AlphaFoldDB" id="A0A2Z3H0G5"/>
<gene>
    <name evidence="3" type="ORF">C1280_22580</name>
</gene>
<dbReference type="OrthoDB" id="5624446at2"/>
<dbReference type="GO" id="GO:0005886">
    <property type="term" value="C:plasma membrane"/>
    <property type="evidence" value="ECO:0007669"/>
    <property type="project" value="InterPro"/>
</dbReference>
<evidence type="ECO:0000259" key="2">
    <source>
        <dbReference type="Pfam" id="PF10099"/>
    </source>
</evidence>
<sequence>MSFKHDRLDELLAIEATQGLSPAEATELESLLAQFPADEPDSLELAAAAVHLALIGPLEPLPVGLAERLELTAVAMPPVPVRPARPRPSRAWAAWSGWAVAASLACVMAFVLWPKKEPTLAELRDRLRPQAVAFAAADKPGPSGEVVWSAARQEGYLEVSGLPPLDPSKEQYQLWIVDAGRADKEPVDGGVFDVRPDGTALVRVRAPIAVRAAAAFAVTKEVAGGVVVSRAKHELVLTPKKS</sequence>
<dbReference type="EMBL" id="CP025958">
    <property type="protein sequence ID" value="AWM39503.1"/>
    <property type="molecule type" value="Genomic_DNA"/>
</dbReference>
<feature type="domain" description="Anti-sigma K factor RskA C-terminal" evidence="2">
    <location>
        <begin position="101"/>
        <end position="226"/>
    </location>
</feature>
<dbReference type="GO" id="GO:0006417">
    <property type="term" value="P:regulation of translation"/>
    <property type="evidence" value="ECO:0007669"/>
    <property type="project" value="TreeGrafter"/>
</dbReference>
<evidence type="ECO:0000313" key="3">
    <source>
        <dbReference type="EMBL" id="AWM39503.1"/>
    </source>
</evidence>
<reference evidence="3 4" key="1">
    <citation type="submission" date="2018-01" db="EMBL/GenBank/DDBJ databases">
        <title>G. obscuriglobus.</title>
        <authorList>
            <person name="Franke J."/>
            <person name="Blomberg W."/>
            <person name="Selmecki A."/>
        </authorList>
    </citation>
    <scope>NUCLEOTIDE SEQUENCE [LARGE SCALE GENOMIC DNA]</scope>
    <source>
        <strain evidence="3 4">DSM 5831</strain>
    </source>
</reference>
<organism evidence="3 4">
    <name type="scientific">Gemmata obscuriglobus</name>
    <dbReference type="NCBI Taxonomy" id="114"/>
    <lineage>
        <taxon>Bacteria</taxon>
        <taxon>Pseudomonadati</taxon>
        <taxon>Planctomycetota</taxon>
        <taxon>Planctomycetia</taxon>
        <taxon>Gemmatales</taxon>
        <taxon>Gemmataceae</taxon>
        <taxon>Gemmata</taxon>
    </lineage>
</organism>
<feature type="transmembrane region" description="Helical" evidence="1">
    <location>
        <begin position="92"/>
        <end position="113"/>
    </location>
</feature>
<evidence type="ECO:0000256" key="1">
    <source>
        <dbReference type="SAM" id="Phobius"/>
    </source>
</evidence>
<dbReference type="RefSeq" id="WP_010046205.1">
    <property type="nucleotide sequence ID" value="NZ_CP025958.1"/>
</dbReference>
<protein>
    <recommendedName>
        <fullName evidence="2">Anti-sigma K factor RskA C-terminal domain-containing protein</fullName>
    </recommendedName>
</protein>
<proteinExistence type="predicted"/>
<accession>A0A2Z3H0G5</accession>
<evidence type="ECO:0000313" key="4">
    <source>
        <dbReference type="Proteomes" id="UP000245802"/>
    </source>
</evidence>
<dbReference type="PANTHER" id="PTHR37461:SF1">
    <property type="entry name" value="ANTI-SIGMA-K FACTOR RSKA"/>
    <property type="match status" value="1"/>
</dbReference>
<dbReference type="PANTHER" id="PTHR37461">
    <property type="entry name" value="ANTI-SIGMA-K FACTOR RSKA"/>
    <property type="match status" value="1"/>
</dbReference>